<dbReference type="Gene3D" id="1.10.10.60">
    <property type="entry name" value="Homeodomain-like"/>
    <property type="match status" value="1"/>
</dbReference>
<accession>A0ABV6M5S0</accession>
<feature type="DNA-binding region" description="H-T-H motif" evidence="4">
    <location>
        <begin position="36"/>
        <end position="55"/>
    </location>
</feature>
<dbReference type="InterPro" id="IPR001647">
    <property type="entry name" value="HTH_TetR"/>
</dbReference>
<dbReference type="PANTHER" id="PTHR30055">
    <property type="entry name" value="HTH-TYPE TRANSCRIPTIONAL REGULATOR RUTR"/>
    <property type="match status" value="1"/>
</dbReference>
<gene>
    <name evidence="6" type="ORF">ACFFIA_20525</name>
</gene>
<evidence type="ECO:0000259" key="5">
    <source>
        <dbReference type="PROSITE" id="PS50977"/>
    </source>
</evidence>
<evidence type="ECO:0000256" key="2">
    <source>
        <dbReference type="ARBA" id="ARBA00023125"/>
    </source>
</evidence>
<dbReference type="SUPFAM" id="SSF46689">
    <property type="entry name" value="Homeodomain-like"/>
    <property type="match status" value="1"/>
</dbReference>
<keyword evidence="2 4" id="KW-0238">DNA-binding</keyword>
<protein>
    <submittedName>
        <fullName evidence="6">TetR/AcrR family transcriptional regulator</fullName>
    </submittedName>
</protein>
<dbReference type="PROSITE" id="PS50977">
    <property type="entry name" value="HTH_TETR_2"/>
    <property type="match status" value="1"/>
</dbReference>
<dbReference type="RefSeq" id="WP_377253149.1">
    <property type="nucleotide sequence ID" value="NZ_JBHLUH010000040.1"/>
</dbReference>
<reference evidence="6 7" key="1">
    <citation type="submission" date="2024-09" db="EMBL/GenBank/DDBJ databases">
        <authorList>
            <person name="Sun Q."/>
            <person name="Mori K."/>
        </authorList>
    </citation>
    <scope>NUCLEOTIDE SEQUENCE [LARGE SCALE GENOMIC DNA]</scope>
    <source>
        <strain evidence="6 7">TBRC 3947</strain>
    </source>
</reference>
<dbReference type="EMBL" id="JBHLUH010000040">
    <property type="protein sequence ID" value="MFC0530052.1"/>
    <property type="molecule type" value="Genomic_DNA"/>
</dbReference>
<evidence type="ECO:0000256" key="4">
    <source>
        <dbReference type="PROSITE-ProRule" id="PRU00335"/>
    </source>
</evidence>
<dbReference type="Gene3D" id="1.10.357.10">
    <property type="entry name" value="Tetracycline Repressor, domain 2"/>
    <property type="match status" value="1"/>
</dbReference>
<dbReference type="InterPro" id="IPR023772">
    <property type="entry name" value="DNA-bd_HTH_TetR-type_CS"/>
</dbReference>
<keyword evidence="7" id="KW-1185">Reference proteome</keyword>
<keyword evidence="1" id="KW-0805">Transcription regulation</keyword>
<evidence type="ECO:0000313" key="7">
    <source>
        <dbReference type="Proteomes" id="UP001589867"/>
    </source>
</evidence>
<dbReference type="InterPro" id="IPR050109">
    <property type="entry name" value="HTH-type_TetR-like_transc_reg"/>
</dbReference>
<dbReference type="Pfam" id="PF00440">
    <property type="entry name" value="TetR_N"/>
    <property type="match status" value="1"/>
</dbReference>
<sequence length="206" mass="21976">MTGELGRRERKKKQTREALVSAANRLFAERGFDKVTAAEIAEAADVSSRTFFLHFDTKEDVLLGDARLNTDAGIAAIDARGPADSPRMTLARAASAMIAAAPSEEAPSWLGARARLIFASEQVRARLMQRLLAGQEELAEALRRSYPDLDSLEARALVGSVVGGATFAVGSVVVTVLDEGGDDDRVRDAIRLALQIATQQDAPPGS</sequence>
<dbReference type="PROSITE" id="PS01081">
    <property type="entry name" value="HTH_TETR_1"/>
    <property type="match status" value="1"/>
</dbReference>
<evidence type="ECO:0000256" key="1">
    <source>
        <dbReference type="ARBA" id="ARBA00023015"/>
    </source>
</evidence>
<dbReference type="InterPro" id="IPR009057">
    <property type="entry name" value="Homeodomain-like_sf"/>
</dbReference>
<feature type="domain" description="HTH tetR-type" evidence="5">
    <location>
        <begin position="13"/>
        <end position="73"/>
    </location>
</feature>
<evidence type="ECO:0000256" key="3">
    <source>
        <dbReference type="ARBA" id="ARBA00023163"/>
    </source>
</evidence>
<keyword evidence="3" id="KW-0804">Transcription</keyword>
<proteinExistence type="predicted"/>
<evidence type="ECO:0000313" key="6">
    <source>
        <dbReference type="EMBL" id="MFC0530052.1"/>
    </source>
</evidence>
<dbReference type="PRINTS" id="PR00455">
    <property type="entry name" value="HTHTETR"/>
</dbReference>
<organism evidence="6 7">
    <name type="scientific">Phytohabitans kaempferiae</name>
    <dbReference type="NCBI Taxonomy" id="1620943"/>
    <lineage>
        <taxon>Bacteria</taxon>
        <taxon>Bacillati</taxon>
        <taxon>Actinomycetota</taxon>
        <taxon>Actinomycetes</taxon>
        <taxon>Micromonosporales</taxon>
        <taxon>Micromonosporaceae</taxon>
    </lineage>
</organism>
<name>A0ABV6M5S0_9ACTN</name>
<dbReference type="Proteomes" id="UP001589867">
    <property type="component" value="Unassembled WGS sequence"/>
</dbReference>
<comment type="caution">
    <text evidence="6">The sequence shown here is derived from an EMBL/GenBank/DDBJ whole genome shotgun (WGS) entry which is preliminary data.</text>
</comment>
<dbReference type="PANTHER" id="PTHR30055:SF238">
    <property type="entry name" value="MYCOFACTOCIN BIOSYNTHESIS TRANSCRIPTIONAL REGULATOR MFTR-RELATED"/>
    <property type="match status" value="1"/>
</dbReference>